<sequence length="100" mass="11013">MAIRLSRTFKIRVLSVAGALAIGTAGYQISLALIDSYTARQVAEAQAAAERVRTLEAERVALEKTLQDRSAQDEKLEAMVIAVSEMRREAESKGMQQTSW</sequence>
<evidence type="ECO:0000256" key="1">
    <source>
        <dbReference type="SAM" id="Coils"/>
    </source>
</evidence>
<keyword evidence="1" id="KW-0175">Coiled coil</keyword>
<dbReference type="AlphaFoldDB" id="A0A1H3BXP8"/>
<gene>
    <name evidence="2" type="ORF">SAMN05216287_2989</name>
</gene>
<keyword evidence="3" id="KW-1185">Reference proteome</keyword>
<name>A0A1H3BXP8_9PSED</name>
<dbReference type="EMBL" id="FNNU01000004">
    <property type="protein sequence ID" value="SDX45989.1"/>
    <property type="molecule type" value="Genomic_DNA"/>
</dbReference>
<evidence type="ECO:0000313" key="2">
    <source>
        <dbReference type="EMBL" id="SDX45989.1"/>
    </source>
</evidence>
<accession>A0A1H3BXP8</accession>
<feature type="coiled-coil region" evidence="1">
    <location>
        <begin position="45"/>
        <end position="72"/>
    </location>
</feature>
<reference evidence="3" key="1">
    <citation type="submission" date="2016-10" db="EMBL/GenBank/DDBJ databases">
        <authorList>
            <person name="Varghese N."/>
            <person name="Submissions S."/>
        </authorList>
    </citation>
    <scope>NUCLEOTIDE SEQUENCE [LARGE SCALE GENOMIC DNA]</scope>
    <source>
        <strain evidence="3">NRRL B-59562</strain>
    </source>
</reference>
<dbReference type="Proteomes" id="UP000243778">
    <property type="component" value="Unassembled WGS sequence"/>
</dbReference>
<proteinExistence type="predicted"/>
<evidence type="ECO:0000313" key="3">
    <source>
        <dbReference type="Proteomes" id="UP000243778"/>
    </source>
</evidence>
<organism evidence="2 3">
    <name type="scientific">Pseudomonas kuykendallii</name>
    <dbReference type="NCBI Taxonomy" id="1007099"/>
    <lineage>
        <taxon>Bacteria</taxon>
        <taxon>Pseudomonadati</taxon>
        <taxon>Pseudomonadota</taxon>
        <taxon>Gammaproteobacteria</taxon>
        <taxon>Pseudomonadales</taxon>
        <taxon>Pseudomonadaceae</taxon>
        <taxon>Pseudomonas</taxon>
    </lineage>
</organism>
<dbReference type="RefSeq" id="WP_090229753.1">
    <property type="nucleotide sequence ID" value="NZ_CAURGU010000016.1"/>
</dbReference>
<protein>
    <submittedName>
        <fullName evidence="2">Uncharacterized protein</fullName>
    </submittedName>
</protein>